<accession>A0AC61Y599</accession>
<reference evidence="1" key="1">
    <citation type="submission" date="2019-09" db="EMBL/GenBank/DDBJ databases">
        <authorList>
            <person name="Rodrigo-Torres L."/>
            <person name="Arahal R. D."/>
            <person name="Lucena T."/>
        </authorList>
    </citation>
    <scope>NUCLEOTIDE SEQUENCE</scope>
    <source>
        <strain evidence="1">ISS653</strain>
    </source>
</reference>
<name>A0AC61Y599_9FLAO</name>
<evidence type="ECO:0000313" key="1">
    <source>
        <dbReference type="EMBL" id="VVU99262.1"/>
    </source>
</evidence>
<sequence>MKNVLFLFLVIFSSICYAQQQTIEIWNGNAPGAIATEGYAEQPKLKNGRLNSTSKVTHPTLEVFLAKENPTQTGVIILPGGGYTHLAMEKEGYQIAEWFNQQGIHAFVLKYRMPSDKSMTNKTVGPLQDAQRAMRLVRRNTEKYNLNPEKIGVIGFSAGGHLASTLSTHDAQRTYPVADDTSARPNFSILIYPVISMEDGITHQGSKISLLGENAAAELVENYSNETQVTEETPITFLVHATNDTAVPVENSINYYLALKDHGVSTEMHVYQDGGHGFGLGREGTHTQWPEALKNWLMVHQYLQLN</sequence>
<proteinExistence type="predicted"/>
<comment type="caution">
    <text evidence="1">The sequence shown here is derived from an EMBL/GenBank/DDBJ whole genome shotgun (WGS) entry which is preliminary data.</text>
</comment>
<keyword evidence="1" id="KW-0378">Hydrolase</keyword>
<keyword evidence="2" id="KW-1185">Reference proteome</keyword>
<organism evidence="1 2">
    <name type="scientific">Mesonia oceanica</name>
    <dbReference type="NCBI Taxonomy" id="2687242"/>
    <lineage>
        <taxon>Bacteria</taxon>
        <taxon>Pseudomonadati</taxon>
        <taxon>Bacteroidota</taxon>
        <taxon>Flavobacteriia</taxon>
        <taxon>Flavobacteriales</taxon>
        <taxon>Flavobacteriaceae</taxon>
        <taxon>Mesonia</taxon>
    </lineage>
</organism>
<dbReference type="EMBL" id="CABVMM010000002">
    <property type="protein sequence ID" value="VVU99262.1"/>
    <property type="molecule type" value="Genomic_DNA"/>
</dbReference>
<gene>
    <name evidence="1" type="primary">axeA1_1</name>
    <name evidence="1" type="ORF">FVB9532_00514</name>
</gene>
<dbReference type="EC" id="3.1.1.72" evidence="1"/>
<evidence type="ECO:0000313" key="2">
    <source>
        <dbReference type="Proteomes" id="UP000356253"/>
    </source>
</evidence>
<dbReference type="Proteomes" id="UP000356253">
    <property type="component" value="Unassembled WGS sequence"/>
</dbReference>
<protein>
    <submittedName>
        <fullName evidence="1">Acetylxylan esterase</fullName>
        <ecNumber evidence="1">3.1.1.72</ecNumber>
    </submittedName>
</protein>